<evidence type="ECO:0000313" key="1">
    <source>
        <dbReference type="EMBL" id="PPQ74482.1"/>
    </source>
</evidence>
<organism evidence="1 2">
    <name type="scientific">Gymnopilus dilepis</name>
    <dbReference type="NCBI Taxonomy" id="231916"/>
    <lineage>
        <taxon>Eukaryota</taxon>
        <taxon>Fungi</taxon>
        <taxon>Dikarya</taxon>
        <taxon>Basidiomycota</taxon>
        <taxon>Agaricomycotina</taxon>
        <taxon>Agaricomycetes</taxon>
        <taxon>Agaricomycetidae</taxon>
        <taxon>Agaricales</taxon>
        <taxon>Agaricineae</taxon>
        <taxon>Hymenogastraceae</taxon>
        <taxon>Gymnopilus</taxon>
    </lineage>
</organism>
<keyword evidence="2" id="KW-1185">Reference proteome</keyword>
<dbReference type="Proteomes" id="UP000284706">
    <property type="component" value="Unassembled WGS sequence"/>
</dbReference>
<protein>
    <submittedName>
        <fullName evidence="1">Uncharacterized protein</fullName>
    </submittedName>
</protein>
<dbReference type="SUPFAM" id="SSF51445">
    <property type="entry name" value="(Trans)glycosidases"/>
    <property type="match status" value="1"/>
</dbReference>
<name>A0A409W7J6_9AGAR</name>
<dbReference type="InParanoid" id="A0A409W7J6"/>
<sequence>MVVNTSFYLEAQGMIRNISGRGEGNGPCIAVHDGSQLLLTWKDYLQSSDPDTHLYFSFEGILEAHIVVSPVVNAFRVTTAGESAATPNICGLFLVRVGQNLIDPQCSEYDDWQNHDSTMNEGLQNLVMASMDALGDWFFWPWKVVGPAQYGVAEAPGWSC</sequence>
<dbReference type="OrthoDB" id="62120at2759"/>
<dbReference type="InterPro" id="IPR017853">
    <property type="entry name" value="GH"/>
</dbReference>
<dbReference type="Gene3D" id="3.20.20.80">
    <property type="entry name" value="Glycosidases"/>
    <property type="match status" value="1"/>
</dbReference>
<dbReference type="EMBL" id="NHYE01005337">
    <property type="protein sequence ID" value="PPQ74482.1"/>
    <property type="molecule type" value="Genomic_DNA"/>
</dbReference>
<evidence type="ECO:0000313" key="2">
    <source>
        <dbReference type="Proteomes" id="UP000284706"/>
    </source>
</evidence>
<gene>
    <name evidence="1" type="ORF">CVT26_001398</name>
</gene>
<accession>A0A409W7J6</accession>
<comment type="caution">
    <text evidence="1">The sequence shown here is derived from an EMBL/GenBank/DDBJ whole genome shotgun (WGS) entry which is preliminary data.</text>
</comment>
<proteinExistence type="predicted"/>
<dbReference type="STRING" id="231916.A0A409W7J6"/>
<reference evidence="1 2" key="1">
    <citation type="journal article" date="2018" name="Evol. Lett.">
        <title>Horizontal gene cluster transfer increased hallucinogenic mushroom diversity.</title>
        <authorList>
            <person name="Reynolds H.T."/>
            <person name="Vijayakumar V."/>
            <person name="Gluck-Thaler E."/>
            <person name="Korotkin H.B."/>
            <person name="Matheny P.B."/>
            <person name="Slot J.C."/>
        </authorList>
    </citation>
    <scope>NUCLEOTIDE SEQUENCE [LARGE SCALE GENOMIC DNA]</scope>
    <source>
        <strain evidence="1 2">SRW20</strain>
    </source>
</reference>
<dbReference type="AlphaFoldDB" id="A0A409W7J6"/>